<dbReference type="PROSITE" id="PS00211">
    <property type="entry name" value="ABC_TRANSPORTER_1"/>
    <property type="match status" value="1"/>
</dbReference>
<dbReference type="SMART" id="SM00382">
    <property type="entry name" value="AAA"/>
    <property type="match status" value="1"/>
</dbReference>
<dbReference type="CDD" id="cd03228">
    <property type="entry name" value="ABCC_MRP_Like"/>
    <property type="match status" value="1"/>
</dbReference>
<dbReference type="SUPFAM" id="SSF52540">
    <property type="entry name" value="P-loop containing nucleoside triphosphate hydrolases"/>
    <property type="match status" value="1"/>
</dbReference>
<feature type="transmembrane region" description="Helical" evidence="7">
    <location>
        <begin position="59"/>
        <end position="78"/>
    </location>
</feature>
<evidence type="ECO:0000256" key="3">
    <source>
        <dbReference type="ARBA" id="ARBA00022741"/>
    </source>
</evidence>
<feature type="transmembrane region" description="Helical" evidence="7">
    <location>
        <begin position="141"/>
        <end position="160"/>
    </location>
</feature>
<comment type="caution">
    <text evidence="10">The sequence shown here is derived from an EMBL/GenBank/DDBJ whole genome shotgun (WGS) entry which is preliminary data.</text>
</comment>
<dbReference type="RefSeq" id="WP_183304889.1">
    <property type="nucleotide sequence ID" value="NZ_JACIFD010000012.1"/>
</dbReference>
<reference evidence="10" key="1">
    <citation type="submission" date="2020-08" db="EMBL/GenBank/DDBJ databases">
        <title>Sequencing the genomes of 1000 actinobacteria strains.</title>
        <authorList>
            <person name="Klenk H.-P."/>
        </authorList>
    </citation>
    <scope>NUCLEOTIDE SEQUENCE [LARGE SCALE GENOMIC DNA]</scope>
    <source>
        <strain evidence="10">DSM 27064</strain>
    </source>
</reference>
<dbReference type="GO" id="GO:0005886">
    <property type="term" value="C:plasma membrane"/>
    <property type="evidence" value="ECO:0007669"/>
    <property type="project" value="UniProtKB-SubCell"/>
</dbReference>
<feature type="domain" description="ABC transporter" evidence="8">
    <location>
        <begin position="359"/>
        <end position="571"/>
    </location>
</feature>
<evidence type="ECO:0000259" key="8">
    <source>
        <dbReference type="PROSITE" id="PS50893"/>
    </source>
</evidence>
<dbReference type="Gene3D" id="1.20.1560.10">
    <property type="entry name" value="ABC transporter type 1, transmembrane domain"/>
    <property type="match status" value="1"/>
</dbReference>
<evidence type="ECO:0000256" key="6">
    <source>
        <dbReference type="ARBA" id="ARBA00023136"/>
    </source>
</evidence>
<evidence type="ECO:0000256" key="7">
    <source>
        <dbReference type="SAM" id="Phobius"/>
    </source>
</evidence>
<feature type="transmembrane region" description="Helical" evidence="7">
    <location>
        <begin position="248"/>
        <end position="269"/>
    </location>
</feature>
<dbReference type="NCBIfam" id="TIGR02868">
    <property type="entry name" value="CydC"/>
    <property type="match status" value="1"/>
</dbReference>
<dbReference type="PANTHER" id="PTHR24221:SF653">
    <property type="entry name" value="TRANSPORT ATP-BINDING PROTEIN CYDC"/>
    <property type="match status" value="1"/>
</dbReference>
<evidence type="ECO:0000256" key="4">
    <source>
        <dbReference type="ARBA" id="ARBA00022840"/>
    </source>
</evidence>
<dbReference type="Proteomes" id="UP000571183">
    <property type="component" value="Unassembled WGS sequence"/>
</dbReference>
<keyword evidence="6 7" id="KW-0472">Membrane</keyword>
<dbReference type="EMBL" id="JACIFD010000012">
    <property type="protein sequence ID" value="MBB4071945.1"/>
    <property type="molecule type" value="Genomic_DNA"/>
</dbReference>
<dbReference type="GO" id="GO:0140359">
    <property type="term" value="F:ABC-type transporter activity"/>
    <property type="evidence" value="ECO:0007669"/>
    <property type="project" value="InterPro"/>
</dbReference>
<evidence type="ECO:0000256" key="1">
    <source>
        <dbReference type="ARBA" id="ARBA00004651"/>
    </source>
</evidence>
<dbReference type="GO" id="GO:0045454">
    <property type="term" value="P:cell redox homeostasis"/>
    <property type="evidence" value="ECO:0007669"/>
    <property type="project" value="InterPro"/>
</dbReference>
<evidence type="ECO:0000256" key="2">
    <source>
        <dbReference type="ARBA" id="ARBA00022692"/>
    </source>
</evidence>
<dbReference type="GO" id="GO:0034040">
    <property type="term" value="F:ATPase-coupled lipid transmembrane transporter activity"/>
    <property type="evidence" value="ECO:0007669"/>
    <property type="project" value="TreeGrafter"/>
</dbReference>
<dbReference type="InterPro" id="IPR014223">
    <property type="entry name" value="ABC_CydC/D"/>
</dbReference>
<proteinExistence type="predicted"/>
<dbReference type="InterPro" id="IPR027417">
    <property type="entry name" value="P-loop_NTPase"/>
</dbReference>
<keyword evidence="11" id="KW-1185">Reference proteome</keyword>
<keyword evidence="4 10" id="KW-0067">ATP-binding</keyword>
<name>A0A840DJN5_9MICO</name>
<organism evidence="10 11">
    <name type="scientific">Canibacter oris</name>
    <dbReference type="NCBI Taxonomy" id="1365628"/>
    <lineage>
        <taxon>Bacteria</taxon>
        <taxon>Bacillati</taxon>
        <taxon>Actinomycetota</taxon>
        <taxon>Actinomycetes</taxon>
        <taxon>Micrococcales</taxon>
        <taxon>Microbacteriaceae</taxon>
        <taxon>Canibacter</taxon>
    </lineage>
</organism>
<dbReference type="InterPro" id="IPR017871">
    <property type="entry name" value="ABC_transporter-like_CS"/>
</dbReference>
<evidence type="ECO:0000259" key="9">
    <source>
        <dbReference type="PROSITE" id="PS50929"/>
    </source>
</evidence>
<evidence type="ECO:0000313" key="11">
    <source>
        <dbReference type="Proteomes" id="UP000571183"/>
    </source>
</evidence>
<keyword evidence="5 7" id="KW-1133">Transmembrane helix</keyword>
<feature type="transmembrane region" description="Helical" evidence="7">
    <location>
        <begin position="21"/>
        <end position="47"/>
    </location>
</feature>
<feature type="domain" description="ABC transmembrane type-1" evidence="9">
    <location>
        <begin position="27"/>
        <end position="287"/>
    </location>
</feature>
<gene>
    <name evidence="10" type="ORF">F5897_001268</name>
</gene>
<dbReference type="InterPro" id="IPR036640">
    <property type="entry name" value="ABC1_TM_sf"/>
</dbReference>
<keyword evidence="3" id="KW-0547">Nucleotide-binding</keyword>
<feature type="transmembrane region" description="Helical" evidence="7">
    <location>
        <begin position="166"/>
        <end position="183"/>
    </location>
</feature>
<dbReference type="SUPFAM" id="SSF90123">
    <property type="entry name" value="ABC transporter transmembrane region"/>
    <property type="match status" value="1"/>
</dbReference>
<feature type="transmembrane region" description="Helical" evidence="7">
    <location>
        <begin position="281"/>
        <end position="304"/>
    </location>
</feature>
<evidence type="ECO:0000256" key="5">
    <source>
        <dbReference type="ARBA" id="ARBA00022989"/>
    </source>
</evidence>
<evidence type="ECO:0000313" key="10">
    <source>
        <dbReference type="EMBL" id="MBB4071945.1"/>
    </source>
</evidence>
<dbReference type="InterPro" id="IPR011527">
    <property type="entry name" value="ABC1_TM_dom"/>
</dbReference>
<accession>A0A840DJN5</accession>
<dbReference type="Gene3D" id="3.40.50.300">
    <property type="entry name" value="P-loop containing nucleotide triphosphate hydrolases"/>
    <property type="match status" value="1"/>
</dbReference>
<dbReference type="InterPro" id="IPR003439">
    <property type="entry name" value="ABC_transporter-like_ATP-bd"/>
</dbReference>
<dbReference type="PANTHER" id="PTHR24221">
    <property type="entry name" value="ATP-BINDING CASSETTE SUB-FAMILY B"/>
    <property type="match status" value="1"/>
</dbReference>
<dbReference type="Pfam" id="PF00005">
    <property type="entry name" value="ABC_tran"/>
    <property type="match status" value="1"/>
</dbReference>
<dbReference type="InterPro" id="IPR003593">
    <property type="entry name" value="AAA+_ATPase"/>
</dbReference>
<protein>
    <submittedName>
        <fullName evidence="10">ATP-binding cassette subfamily C protein CydC</fullName>
    </submittedName>
</protein>
<dbReference type="PROSITE" id="PS50893">
    <property type="entry name" value="ABC_TRANSPORTER_2"/>
    <property type="match status" value="1"/>
</dbReference>
<dbReference type="GO" id="GO:0034775">
    <property type="term" value="P:glutathione transmembrane transport"/>
    <property type="evidence" value="ECO:0007669"/>
    <property type="project" value="InterPro"/>
</dbReference>
<dbReference type="AlphaFoldDB" id="A0A840DJN5"/>
<dbReference type="GO" id="GO:0016887">
    <property type="term" value="F:ATP hydrolysis activity"/>
    <property type="evidence" value="ECO:0007669"/>
    <property type="project" value="InterPro"/>
</dbReference>
<dbReference type="GO" id="GO:0005524">
    <property type="term" value="F:ATP binding"/>
    <property type="evidence" value="ECO:0007669"/>
    <property type="project" value="UniProtKB-KW"/>
</dbReference>
<sequence length="571" mass="60584">MLQRRNLAGVRDVLARAMPPLSLRIPGAVFAILADLTVVALLGLSIWLLVSASEQPPILYLNFAIVGVRALAIGRAGLRYLERLANHDAAFAQLNELRTATFAALLPRVPGGLGQKPSGEVLANYVDDVDQLQDEPLRVRGPLLSGFAVLLLSVVTLALISPLAAAVTTGFMLAAAVLSVLLSRRISARAEAELSASRVALQSALLERISAAQLLAVFGATAAFEAQIYKVEQRLTGISQRAVRSAGLTAGLFTLCAGFATLTVLLLVGPELSQGWLTAPLFAVLVIVPAALAEVFVQVPLAVLASVRVRGSAVAIADLTAREIPAEVPVLREADPAALQQLQQQLAAVRAVAQPTPALQVRDFTVRYPGSATPVLDGVEFTVRAGELLVITGPSGSGKSTLANALVRFLEYQGEYEVYGVPVKQLGVQVRDVVGLCEQRPHIFNNTLEQNLLFAKPDATAAELWQVLTAVGLREWAQEREGLQTQLGTAGALISGGQAQRIALARVLLRDFPIVVFDEPTAGVHPELAEQLLTELFAAVPAAKAVLLITHHELPETISARTLHLPEVNAS</sequence>
<dbReference type="Pfam" id="PF00664">
    <property type="entry name" value="ABC_membrane"/>
    <property type="match status" value="1"/>
</dbReference>
<keyword evidence="2 7" id="KW-0812">Transmembrane</keyword>
<dbReference type="PROSITE" id="PS50929">
    <property type="entry name" value="ABC_TM1F"/>
    <property type="match status" value="1"/>
</dbReference>
<dbReference type="InterPro" id="IPR039421">
    <property type="entry name" value="Type_1_exporter"/>
</dbReference>
<comment type="subcellular location">
    <subcellularLocation>
        <location evidence="1">Cell membrane</location>
        <topology evidence="1">Multi-pass membrane protein</topology>
    </subcellularLocation>
</comment>